<dbReference type="InterPro" id="IPR036621">
    <property type="entry name" value="Anticodon-bd_dom_sf"/>
</dbReference>
<dbReference type="InterPro" id="IPR012947">
    <property type="entry name" value="tRNA_SAD"/>
</dbReference>
<dbReference type="CDD" id="cd00860">
    <property type="entry name" value="ThrRS_anticodon"/>
    <property type="match status" value="1"/>
</dbReference>
<evidence type="ECO:0000256" key="4">
    <source>
        <dbReference type="ARBA" id="ARBA00022598"/>
    </source>
</evidence>
<dbReference type="GO" id="GO:0000049">
    <property type="term" value="F:tRNA binding"/>
    <property type="evidence" value="ECO:0007669"/>
    <property type="project" value="UniProtKB-KW"/>
</dbReference>
<evidence type="ECO:0000256" key="10">
    <source>
        <dbReference type="ARBA" id="ARBA00022917"/>
    </source>
</evidence>
<dbReference type="Pfam" id="PF00587">
    <property type="entry name" value="tRNA-synt_2b"/>
    <property type="match status" value="1"/>
</dbReference>
<keyword evidence="3 13" id="KW-0820">tRNA-binding</keyword>
<dbReference type="InterPro" id="IPR047246">
    <property type="entry name" value="ThrRS_anticodon"/>
</dbReference>
<keyword evidence="8 13" id="KW-0067">ATP-binding</keyword>
<dbReference type="SUPFAM" id="SSF52954">
    <property type="entry name" value="Class II aaRS ABD-related"/>
    <property type="match status" value="1"/>
</dbReference>
<keyword evidence="2 13" id="KW-0963">Cytoplasm</keyword>
<comment type="similarity">
    <text evidence="1 13">Belongs to the class-II aminoacyl-tRNA synthetase family.</text>
</comment>
<dbReference type="InterPro" id="IPR002320">
    <property type="entry name" value="Thr-tRNA-ligase_IIa"/>
</dbReference>
<evidence type="ECO:0000256" key="5">
    <source>
        <dbReference type="ARBA" id="ARBA00022723"/>
    </source>
</evidence>
<dbReference type="EMBL" id="DTHV01000116">
    <property type="protein sequence ID" value="HGW60513.1"/>
    <property type="molecule type" value="Genomic_DNA"/>
</dbReference>
<dbReference type="PROSITE" id="PS50862">
    <property type="entry name" value="AA_TRNA_LIGASE_II"/>
    <property type="match status" value="1"/>
</dbReference>
<dbReference type="GO" id="GO:0005737">
    <property type="term" value="C:cytoplasm"/>
    <property type="evidence" value="ECO:0007669"/>
    <property type="project" value="UniProtKB-SubCell"/>
</dbReference>
<feature type="binding site" evidence="13">
    <location>
        <position position="382"/>
    </location>
    <ligand>
        <name>Zn(2+)</name>
        <dbReference type="ChEBI" id="CHEBI:29105"/>
        <note>catalytic</note>
    </ligand>
</feature>
<evidence type="ECO:0000256" key="9">
    <source>
        <dbReference type="ARBA" id="ARBA00022884"/>
    </source>
</evidence>
<keyword evidence="9 13" id="KW-0694">RNA-binding</keyword>
<dbReference type="PRINTS" id="PR01047">
    <property type="entry name" value="TRNASYNTHTHR"/>
</dbReference>
<evidence type="ECO:0000259" key="15">
    <source>
        <dbReference type="PROSITE" id="PS51880"/>
    </source>
</evidence>
<sequence length="635" mass="73735">MQVKISDEIHQFEEGLTIKEILQRLNFDLPKIVAAYVNGVEKDLSTKLTEDAEVKPIFINTPEGEEILRHSTAHILAQAVMHLFPNAKYTIGPAIENGFYYDFDLENPLTEEDLVKIEEEMMKIVNEKLPFERVELPKEKAIELFKQLNQPYKIEIIEEVEGDTVSIYKQGDFTDLCRGPHIPDTSHASNFKLLSVAGAYWRGDEKNKMLQRIYGTAFATREGLDKYLNFLEEAKKRDHRRLGKELDLFSINEEIGPGLILWHPKGAIIRKIIEDFWRDEHIKRGYYFVYTPHIARVELWKTSGHWDFYRENMFSPMEVDKGSYMVKPMNCPFHIAIYKSKTRSYRDLPLRFAELGTVYRYERAGVLHGLLRVRGFTQDDAHLFVQSEKLEEEIIGVVEFAKYMIETFGFKNYNVYLSTRPEKYVGSLENWELATNALKVALEELKIPYKIDPGEGVFYGPKIDIKLVDAIGREWQGPTIQVDFNLPERFDVTYIGEDGKEHRPIMIHRVVLGSMERFFGTLIEQYAGAFPLWIAPVQIRIVPIADRHFDYARSVKEKLFLNGLRVEVDERSEKMNAKIRDAETEKIPYILVIGDKEVSLNAVSVRKRRTGDLGSMSIDTFLERVLNEVKNRVID</sequence>
<dbReference type="GO" id="GO:0046872">
    <property type="term" value="F:metal ion binding"/>
    <property type="evidence" value="ECO:0007669"/>
    <property type="project" value="UniProtKB-KW"/>
</dbReference>
<evidence type="ECO:0000256" key="7">
    <source>
        <dbReference type="ARBA" id="ARBA00022833"/>
    </source>
</evidence>
<evidence type="ECO:0000256" key="11">
    <source>
        <dbReference type="ARBA" id="ARBA00023146"/>
    </source>
</evidence>
<evidence type="ECO:0000259" key="14">
    <source>
        <dbReference type="PROSITE" id="PS50862"/>
    </source>
</evidence>
<dbReference type="GO" id="GO:0006435">
    <property type="term" value="P:threonyl-tRNA aminoacylation"/>
    <property type="evidence" value="ECO:0007669"/>
    <property type="project" value="UniProtKB-UniRule"/>
</dbReference>
<keyword evidence="10 13" id="KW-0648">Protein biosynthesis</keyword>
<evidence type="ECO:0000256" key="6">
    <source>
        <dbReference type="ARBA" id="ARBA00022741"/>
    </source>
</evidence>
<keyword evidence="11 13" id="KW-0030">Aminoacyl-tRNA synthetase</keyword>
<feature type="domain" description="TGS" evidence="15">
    <location>
        <begin position="1"/>
        <end position="58"/>
    </location>
</feature>
<dbReference type="CDD" id="cd00771">
    <property type="entry name" value="ThrRS_core"/>
    <property type="match status" value="1"/>
</dbReference>
<evidence type="ECO:0000256" key="8">
    <source>
        <dbReference type="ARBA" id="ARBA00022840"/>
    </source>
</evidence>
<dbReference type="FunFam" id="3.40.50.800:FF:000001">
    <property type="entry name" value="Threonine--tRNA ligase"/>
    <property type="match status" value="1"/>
</dbReference>
<dbReference type="InterPro" id="IPR004095">
    <property type="entry name" value="TGS"/>
</dbReference>
<dbReference type="InterPro" id="IPR045864">
    <property type="entry name" value="aa-tRNA-synth_II/BPL/LPL"/>
</dbReference>
<reference evidence="16" key="1">
    <citation type="journal article" date="2020" name="mSystems">
        <title>Genome- and Community-Level Interaction Insights into Carbon Utilization and Element Cycling Functions of Hydrothermarchaeota in Hydrothermal Sediment.</title>
        <authorList>
            <person name="Zhou Z."/>
            <person name="Liu Y."/>
            <person name="Xu W."/>
            <person name="Pan J."/>
            <person name="Luo Z.H."/>
            <person name="Li M."/>
        </authorList>
    </citation>
    <scope>NUCLEOTIDE SEQUENCE [LARGE SCALE GENOMIC DNA]</scope>
    <source>
        <strain evidence="16">SpSt-794</strain>
    </source>
</reference>
<keyword evidence="6 13" id="KW-0547">Nucleotide-binding</keyword>
<dbReference type="InterPro" id="IPR018163">
    <property type="entry name" value="Thr/Ala-tRNA-synth_IIc_edit"/>
</dbReference>
<dbReference type="Gene3D" id="3.40.50.800">
    <property type="entry name" value="Anticodon-binding domain"/>
    <property type="match status" value="1"/>
</dbReference>
<comment type="caution">
    <text evidence="13">Lacks conserved residue(s) required for the propagation of feature annotation.</text>
</comment>
<dbReference type="AlphaFoldDB" id="A0A7C4U420"/>
<dbReference type="PROSITE" id="PS51880">
    <property type="entry name" value="TGS"/>
    <property type="match status" value="1"/>
</dbReference>
<name>A0A7C4U420_9BACT</name>
<organism evidence="16">
    <name type="scientific">Caldisericum exile</name>
    <dbReference type="NCBI Taxonomy" id="693075"/>
    <lineage>
        <taxon>Bacteria</taxon>
        <taxon>Pseudomonadati</taxon>
        <taxon>Caldisericota/Cryosericota group</taxon>
        <taxon>Caldisericota</taxon>
        <taxon>Caldisericia</taxon>
        <taxon>Caldisericales</taxon>
        <taxon>Caldisericaceae</taxon>
        <taxon>Caldisericum</taxon>
    </lineage>
</organism>
<comment type="subcellular location">
    <subcellularLocation>
        <location evidence="13">Cytoplasm</location>
    </subcellularLocation>
</comment>
<evidence type="ECO:0000256" key="3">
    <source>
        <dbReference type="ARBA" id="ARBA00022555"/>
    </source>
</evidence>
<dbReference type="InterPro" id="IPR002314">
    <property type="entry name" value="aa-tRNA-synt_IIb"/>
</dbReference>
<dbReference type="FunFam" id="3.30.930.10:FF:000002">
    <property type="entry name" value="Threonine--tRNA ligase"/>
    <property type="match status" value="1"/>
</dbReference>
<comment type="subunit">
    <text evidence="13">Homodimer.</text>
</comment>
<dbReference type="GO" id="GO:0005524">
    <property type="term" value="F:ATP binding"/>
    <property type="evidence" value="ECO:0007669"/>
    <property type="project" value="UniProtKB-UniRule"/>
</dbReference>
<feature type="domain" description="Aminoacyl-transfer RNA synthetases class-II family profile" evidence="14">
    <location>
        <begin position="238"/>
        <end position="531"/>
    </location>
</feature>
<comment type="caution">
    <text evidence="16">The sequence shown here is derived from an EMBL/GenBank/DDBJ whole genome shotgun (WGS) entry which is preliminary data.</text>
</comment>
<feature type="binding site" evidence="13">
    <location>
        <position position="331"/>
    </location>
    <ligand>
        <name>Zn(2+)</name>
        <dbReference type="ChEBI" id="CHEBI:29105"/>
        <note>catalytic</note>
    </ligand>
</feature>
<keyword evidence="4 13" id="KW-0436">Ligase</keyword>
<gene>
    <name evidence="13 16" type="primary">thrS</name>
    <name evidence="16" type="ORF">ENV82_03675</name>
</gene>
<dbReference type="FunFam" id="3.30.980.10:FF:000005">
    <property type="entry name" value="Threonyl-tRNA synthetase, mitochondrial"/>
    <property type="match status" value="1"/>
</dbReference>
<dbReference type="Pfam" id="PF03129">
    <property type="entry name" value="HGTP_anticodon"/>
    <property type="match status" value="1"/>
</dbReference>
<feature type="binding site" evidence="13">
    <location>
        <position position="508"/>
    </location>
    <ligand>
        <name>Zn(2+)</name>
        <dbReference type="ChEBI" id="CHEBI:29105"/>
        <note>catalytic</note>
    </ligand>
</feature>
<dbReference type="NCBIfam" id="TIGR00418">
    <property type="entry name" value="thrS"/>
    <property type="match status" value="1"/>
</dbReference>
<dbReference type="InterPro" id="IPR006195">
    <property type="entry name" value="aa-tRNA-synth_II"/>
</dbReference>
<comment type="catalytic activity">
    <reaction evidence="12 13">
        <text>tRNA(Thr) + L-threonine + ATP = L-threonyl-tRNA(Thr) + AMP + diphosphate + H(+)</text>
        <dbReference type="Rhea" id="RHEA:24624"/>
        <dbReference type="Rhea" id="RHEA-COMP:9670"/>
        <dbReference type="Rhea" id="RHEA-COMP:9704"/>
        <dbReference type="ChEBI" id="CHEBI:15378"/>
        <dbReference type="ChEBI" id="CHEBI:30616"/>
        <dbReference type="ChEBI" id="CHEBI:33019"/>
        <dbReference type="ChEBI" id="CHEBI:57926"/>
        <dbReference type="ChEBI" id="CHEBI:78442"/>
        <dbReference type="ChEBI" id="CHEBI:78534"/>
        <dbReference type="ChEBI" id="CHEBI:456215"/>
        <dbReference type="EC" id="6.1.1.3"/>
    </reaction>
</comment>
<evidence type="ECO:0000256" key="2">
    <source>
        <dbReference type="ARBA" id="ARBA00022490"/>
    </source>
</evidence>
<dbReference type="Gene3D" id="3.30.54.20">
    <property type="match status" value="1"/>
</dbReference>
<dbReference type="Pfam" id="PF07973">
    <property type="entry name" value="tRNA_SAD"/>
    <property type="match status" value="1"/>
</dbReference>
<dbReference type="Gene3D" id="3.30.980.10">
    <property type="entry name" value="Threonyl-trna Synthetase, Chain A, domain 2"/>
    <property type="match status" value="1"/>
</dbReference>
<dbReference type="Gene3D" id="3.30.930.10">
    <property type="entry name" value="Bira Bifunctional Protein, Domain 2"/>
    <property type="match status" value="1"/>
</dbReference>
<keyword evidence="5 13" id="KW-0479">Metal-binding</keyword>
<dbReference type="PANTHER" id="PTHR11451:SF44">
    <property type="entry name" value="THREONINE--TRNA LIGASE, CHLOROPLASTIC_MITOCHONDRIAL 2"/>
    <property type="match status" value="1"/>
</dbReference>
<dbReference type="PANTHER" id="PTHR11451">
    <property type="entry name" value="THREONINE-TRNA LIGASE"/>
    <property type="match status" value="1"/>
</dbReference>
<evidence type="ECO:0000256" key="13">
    <source>
        <dbReference type="HAMAP-Rule" id="MF_00184"/>
    </source>
</evidence>
<dbReference type="InterPro" id="IPR004154">
    <property type="entry name" value="Anticodon-bd"/>
</dbReference>
<dbReference type="EC" id="6.1.1.3" evidence="13"/>
<comment type="cofactor">
    <cofactor evidence="13">
        <name>Zn(2+)</name>
        <dbReference type="ChEBI" id="CHEBI:29105"/>
    </cofactor>
    <text evidence="13">Binds 1 zinc ion per subunit.</text>
</comment>
<dbReference type="InterPro" id="IPR033728">
    <property type="entry name" value="ThrRS_core"/>
</dbReference>
<proteinExistence type="inferred from homology"/>
<evidence type="ECO:0000313" key="16">
    <source>
        <dbReference type="EMBL" id="HGW60513.1"/>
    </source>
</evidence>
<accession>A0A7C4U420</accession>
<evidence type="ECO:0000256" key="1">
    <source>
        <dbReference type="ARBA" id="ARBA00008226"/>
    </source>
</evidence>
<evidence type="ECO:0000256" key="12">
    <source>
        <dbReference type="ARBA" id="ARBA00049515"/>
    </source>
</evidence>
<protein>
    <recommendedName>
        <fullName evidence="13">Threonine--tRNA ligase</fullName>
        <ecNumber evidence="13">6.1.1.3</ecNumber>
    </recommendedName>
    <alternativeName>
        <fullName evidence="13">Threonyl-tRNA synthetase</fullName>
        <shortName evidence="13">ThrRS</shortName>
    </alternativeName>
</protein>
<dbReference type="GO" id="GO:0004829">
    <property type="term" value="F:threonine-tRNA ligase activity"/>
    <property type="evidence" value="ECO:0007669"/>
    <property type="project" value="UniProtKB-UniRule"/>
</dbReference>
<dbReference type="SUPFAM" id="SSF55681">
    <property type="entry name" value="Class II aaRS and biotin synthetases"/>
    <property type="match status" value="1"/>
</dbReference>
<dbReference type="FunFam" id="3.30.54.20:FF:000002">
    <property type="entry name" value="Threonine--tRNA ligase"/>
    <property type="match status" value="1"/>
</dbReference>
<dbReference type="SMART" id="SM00863">
    <property type="entry name" value="tRNA_SAD"/>
    <property type="match status" value="1"/>
</dbReference>
<keyword evidence="7 13" id="KW-0862">Zinc</keyword>
<dbReference type="SUPFAM" id="SSF55186">
    <property type="entry name" value="ThrRS/AlaRS common domain"/>
    <property type="match status" value="1"/>
</dbReference>
<dbReference type="HAMAP" id="MF_00184">
    <property type="entry name" value="Thr_tRNA_synth"/>
    <property type="match status" value="1"/>
</dbReference>